<proteinExistence type="predicted"/>
<reference evidence="1" key="1">
    <citation type="journal article" date="2014" name="Front. Microbiol.">
        <title>High frequency of phylogenetically diverse reductive dehalogenase-homologous genes in deep subseafloor sedimentary metagenomes.</title>
        <authorList>
            <person name="Kawai M."/>
            <person name="Futagami T."/>
            <person name="Toyoda A."/>
            <person name="Takaki Y."/>
            <person name="Nishi S."/>
            <person name="Hori S."/>
            <person name="Arai W."/>
            <person name="Tsubouchi T."/>
            <person name="Morono Y."/>
            <person name="Uchiyama I."/>
            <person name="Ito T."/>
            <person name="Fujiyama A."/>
            <person name="Inagaki F."/>
            <person name="Takami H."/>
        </authorList>
    </citation>
    <scope>NUCLEOTIDE SEQUENCE</scope>
    <source>
        <strain evidence="1">Expedition CK06-06</strain>
    </source>
</reference>
<dbReference type="Gene3D" id="3.90.650.10">
    <property type="entry name" value="PurM-like C-terminal domain"/>
    <property type="match status" value="1"/>
</dbReference>
<evidence type="ECO:0000313" key="1">
    <source>
        <dbReference type="EMBL" id="GAJ23673.1"/>
    </source>
</evidence>
<sequence length="64" mass="7242">NDGEDFELLFTLSQPDCRKLLDKWDETTAITQIGTITDTGKIQIEMPDGRIVDLESKGYDHLSN</sequence>
<dbReference type="AlphaFoldDB" id="X1V1M3"/>
<name>X1V1M3_9ZZZZ</name>
<dbReference type="InterPro" id="IPR036676">
    <property type="entry name" value="PurM-like_C_sf"/>
</dbReference>
<comment type="caution">
    <text evidence="1">The sequence shown here is derived from an EMBL/GenBank/DDBJ whole genome shotgun (WGS) entry which is preliminary data.</text>
</comment>
<dbReference type="EMBL" id="BARW01035914">
    <property type="protein sequence ID" value="GAJ23673.1"/>
    <property type="molecule type" value="Genomic_DNA"/>
</dbReference>
<protein>
    <recommendedName>
        <fullName evidence="2">PurM-like C-terminal domain-containing protein</fullName>
    </recommendedName>
</protein>
<feature type="non-terminal residue" evidence="1">
    <location>
        <position position="1"/>
    </location>
</feature>
<organism evidence="1">
    <name type="scientific">marine sediment metagenome</name>
    <dbReference type="NCBI Taxonomy" id="412755"/>
    <lineage>
        <taxon>unclassified sequences</taxon>
        <taxon>metagenomes</taxon>
        <taxon>ecological metagenomes</taxon>
    </lineage>
</organism>
<evidence type="ECO:0008006" key="2">
    <source>
        <dbReference type="Google" id="ProtNLM"/>
    </source>
</evidence>
<gene>
    <name evidence="1" type="ORF">S12H4_55903</name>
</gene>
<accession>X1V1M3</accession>